<evidence type="ECO:0000259" key="8">
    <source>
        <dbReference type="Pfam" id="PF12704"/>
    </source>
</evidence>
<dbReference type="NCBIfam" id="NF038404">
    <property type="entry name" value="perm_prefix_2"/>
    <property type="match status" value="1"/>
</dbReference>
<comment type="subcellular location">
    <subcellularLocation>
        <location evidence="1">Cell membrane</location>
        <topology evidence="1">Multi-pass membrane protein</topology>
    </subcellularLocation>
</comment>
<feature type="transmembrane region" description="Helical" evidence="6">
    <location>
        <begin position="362"/>
        <end position="384"/>
    </location>
</feature>
<dbReference type="KEGG" id="sfol:H3H32_11765"/>
<name>A0A7G5H314_9BACT</name>
<dbReference type="InterPro" id="IPR047699">
    <property type="entry name" value="Permease_put_prefix"/>
</dbReference>
<evidence type="ECO:0000256" key="4">
    <source>
        <dbReference type="ARBA" id="ARBA00022989"/>
    </source>
</evidence>
<dbReference type="EMBL" id="CP059732">
    <property type="protein sequence ID" value="QMW05506.1"/>
    <property type="molecule type" value="Genomic_DNA"/>
</dbReference>
<dbReference type="Pfam" id="PF12704">
    <property type="entry name" value="MacB_PCD"/>
    <property type="match status" value="2"/>
</dbReference>
<evidence type="ECO:0000256" key="6">
    <source>
        <dbReference type="SAM" id="Phobius"/>
    </source>
</evidence>
<feature type="transmembrane region" description="Helical" evidence="6">
    <location>
        <begin position="811"/>
        <end position="833"/>
    </location>
</feature>
<evidence type="ECO:0000256" key="1">
    <source>
        <dbReference type="ARBA" id="ARBA00004651"/>
    </source>
</evidence>
<organism evidence="9 10">
    <name type="scientific">Spirosoma foliorum</name>
    <dbReference type="NCBI Taxonomy" id="2710596"/>
    <lineage>
        <taxon>Bacteria</taxon>
        <taxon>Pseudomonadati</taxon>
        <taxon>Bacteroidota</taxon>
        <taxon>Cytophagia</taxon>
        <taxon>Cytophagales</taxon>
        <taxon>Cytophagaceae</taxon>
        <taxon>Spirosoma</taxon>
    </lineage>
</organism>
<dbReference type="PANTHER" id="PTHR30572">
    <property type="entry name" value="MEMBRANE COMPONENT OF TRANSPORTER-RELATED"/>
    <property type="match status" value="1"/>
</dbReference>
<evidence type="ECO:0000256" key="5">
    <source>
        <dbReference type="ARBA" id="ARBA00023136"/>
    </source>
</evidence>
<feature type="domain" description="ABC3 transporter permease C-terminal" evidence="7">
    <location>
        <begin position="762"/>
        <end position="875"/>
    </location>
</feature>
<keyword evidence="4 6" id="KW-1133">Transmembrane helix</keyword>
<dbReference type="Pfam" id="PF02687">
    <property type="entry name" value="FtsX"/>
    <property type="match status" value="2"/>
</dbReference>
<dbReference type="GO" id="GO:0022857">
    <property type="term" value="F:transmembrane transporter activity"/>
    <property type="evidence" value="ECO:0007669"/>
    <property type="project" value="TreeGrafter"/>
</dbReference>
<evidence type="ECO:0000313" key="9">
    <source>
        <dbReference type="EMBL" id="QMW05506.1"/>
    </source>
</evidence>
<sequence length="882" mass="99556">MPPPRLADRLLNWFCAPHLREEVLGDLHERYVLRVAREGETQARRRYWREVMAYVRPSIIKRQSNQYPTPTTTAMLRNYLKIAFRTLVKNKGYSFINIGGLAVGMAVAMLIGLWVYDELSFNTYHKNYSRIAQIMQNQVVHGETQTSQSLPYPFIHELTTNYKRHFKHIVTATHPSDHILSAGNKKLSKKGQYIGAEAPEMFTLHMLKGTWAGLRDQQSILLSASTAKALFGDADPIGKLVKINTDKDVSVTGIYEDLPQNTQLHDAQFLASWDYFVATNAYMSQKKWDNHALYIYVEIQPNTDFDKVTASIKDSELNVIKHLESMKEEAATKPQMWLNPMNNWHLYSDFKNGIVSDGPIQYVWLVGMIGFFVLLLACINFMNLSTARSEQRAREVGIRKAIGSLRIQLIGQFFSESFLVVAFAFVLAILAVVMTLPWFNELAAKQMVIPWANSFFWLSCLGFMLLTDLLAGSYPALYLTSFQPVKVLKGAGLAKVQMGRFAGVPRKVLVITQFTVSISLIICTLVIYRQIQFAKNRPVGYSRDGLLMVPMQSDDFYGKTDLLRTELKNTGAVTEVAESQSPITGVWSSNDGFRWKGQPTPSTDQFATLSVTPEYAEAVGWQFVAGRNFSKEFASDSSGFVINETAAKRMGLLKPVGETIHWKSQWMTNNIEKPFRILGVVKDMVMESPFQPIKPTIFCLFGNPNWINIRLNPSISTSDALPKIEAVFKKIIPSAPFDYKFADDEYAAKFRTEERIGKLTSFFAILAILISCLGLFGLASYMAEQRTKEIGVRKVLGASVLNLWGMLSKDFVVLVCIGFGIATPIAYCFLHNWLQKYQYRTEISWWIFAASGAGALFITLLTVSFQSVKAALMNPVKSLRSE</sequence>
<feature type="transmembrane region" description="Helical" evidence="6">
    <location>
        <begin position="95"/>
        <end position="116"/>
    </location>
</feature>
<feature type="transmembrane region" description="Helical" evidence="6">
    <location>
        <begin position="420"/>
        <end position="439"/>
    </location>
</feature>
<feature type="transmembrane region" description="Helical" evidence="6">
    <location>
        <begin position="508"/>
        <end position="528"/>
    </location>
</feature>
<dbReference type="InterPro" id="IPR050250">
    <property type="entry name" value="Macrolide_Exporter_MacB"/>
</dbReference>
<dbReference type="RefSeq" id="WP_182462888.1">
    <property type="nucleotide sequence ID" value="NZ_CP059732.1"/>
</dbReference>
<dbReference type="InterPro" id="IPR025857">
    <property type="entry name" value="MacB_PCD"/>
</dbReference>
<reference evidence="9 10" key="1">
    <citation type="submission" date="2020-07" db="EMBL/GenBank/DDBJ databases">
        <title>Spirosoma foliorum sp. nov., isolated from the leaves on the Nejang mountain Korea, Republic of.</title>
        <authorList>
            <person name="Ho H."/>
            <person name="Lee Y.-J."/>
            <person name="Nurcahyanto D.-A."/>
            <person name="Kim S.-G."/>
        </authorList>
    </citation>
    <scope>NUCLEOTIDE SEQUENCE [LARGE SCALE GENOMIC DNA]</scope>
    <source>
        <strain evidence="9 10">PL0136</strain>
    </source>
</reference>
<feature type="transmembrane region" description="Helical" evidence="6">
    <location>
        <begin position="451"/>
        <end position="474"/>
    </location>
</feature>
<dbReference type="PANTHER" id="PTHR30572:SF18">
    <property type="entry name" value="ABC-TYPE MACROLIDE FAMILY EXPORT SYSTEM PERMEASE COMPONENT 2"/>
    <property type="match status" value="1"/>
</dbReference>
<feature type="domain" description="ABC3 transporter permease C-terminal" evidence="7">
    <location>
        <begin position="368"/>
        <end position="483"/>
    </location>
</feature>
<keyword evidence="3 6" id="KW-0812">Transmembrane</keyword>
<feature type="transmembrane region" description="Helical" evidence="6">
    <location>
        <begin position="845"/>
        <end position="865"/>
    </location>
</feature>
<accession>A0A7G5H314</accession>
<dbReference type="Proteomes" id="UP000515369">
    <property type="component" value="Chromosome"/>
</dbReference>
<dbReference type="GO" id="GO:0005886">
    <property type="term" value="C:plasma membrane"/>
    <property type="evidence" value="ECO:0007669"/>
    <property type="project" value="UniProtKB-SubCell"/>
</dbReference>
<feature type="transmembrane region" description="Helical" evidence="6">
    <location>
        <begin position="759"/>
        <end position="783"/>
    </location>
</feature>
<keyword evidence="5 6" id="KW-0472">Membrane</keyword>
<proteinExistence type="predicted"/>
<dbReference type="AlphaFoldDB" id="A0A7G5H314"/>
<protein>
    <submittedName>
        <fullName evidence="9">ABC transporter permease</fullName>
    </submittedName>
</protein>
<dbReference type="InterPro" id="IPR003838">
    <property type="entry name" value="ABC3_permease_C"/>
</dbReference>
<keyword evidence="10" id="KW-1185">Reference proteome</keyword>
<evidence type="ECO:0000259" key="7">
    <source>
        <dbReference type="Pfam" id="PF02687"/>
    </source>
</evidence>
<evidence type="ECO:0000256" key="2">
    <source>
        <dbReference type="ARBA" id="ARBA00022475"/>
    </source>
</evidence>
<evidence type="ECO:0000313" key="10">
    <source>
        <dbReference type="Proteomes" id="UP000515369"/>
    </source>
</evidence>
<feature type="domain" description="MacB-like periplasmic core" evidence="8">
    <location>
        <begin position="94"/>
        <end position="314"/>
    </location>
</feature>
<gene>
    <name evidence="9" type="ORF">H3H32_11765</name>
</gene>
<feature type="domain" description="MacB-like periplasmic core" evidence="8">
    <location>
        <begin position="517"/>
        <end position="724"/>
    </location>
</feature>
<keyword evidence="2" id="KW-1003">Cell membrane</keyword>
<evidence type="ECO:0000256" key="3">
    <source>
        <dbReference type="ARBA" id="ARBA00022692"/>
    </source>
</evidence>